<accession>A0A9P8BZQ2</accession>
<dbReference type="AlphaFoldDB" id="A0A9P8BZQ2"/>
<dbReference type="PANTHER" id="PTHR38248">
    <property type="entry name" value="FUNK1 6"/>
    <property type="match status" value="1"/>
</dbReference>
<protein>
    <submittedName>
        <fullName evidence="1">Uncharacterized protein</fullName>
    </submittedName>
</protein>
<dbReference type="OrthoDB" id="3549610at2759"/>
<organism evidence="1 2">
    <name type="scientific">Amylocarpus encephaloides</name>
    <dbReference type="NCBI Taxonomy" id="45428"/>
    <lineage>
        <taxon>Eukaryota</taxon>
        <taxon>Fungi</taxon>
        <taxon>Dikarya</taxon>
        <taxon>Ascomycota</taxon>
        <taxon>Pezizomycotina</taxon>
        <taxon>Leotiomycetes</taxon>
        <taxon>Helotiales</taxon>
        <taxon>Helotiales incertae sedis</taxon>
        <taxon>Amylocarpus</taxon>
    </lineage>
</organism>
<comment type="caution">
    <text evidence="1">The sequence shown here is derived from an EMBL/GenBank/DDBJ whole genome shotgun (WGS) entry which is preliminary data.</text>
</comment>
<dbReference type="Proteomes" id="UP000824998">
    <property type="component" value="Unassembled WGS sequence"/>
</dbReference>
<evidence type="ECO:0000313" key="1">
    <source>
        <dbReference type="EMBL" id="KAG9228240.1"/>
    </source>
</evidence>
<feature type="non-terminal residue" evidence="1">
    <location>
        <position position="1"/>
    </location>
</feature>
<dbReference type="EMBL" id="MU252008">
    <property type="protein sequence ID" value="KAG9228240.1"/>
    <property type="molecule type" value="Genomic_DNA"/>
</dbReference>
<name>A0A9P8BZQ2_9HELO</name>
<reference evidence="1" key="1">
    <citation type="journal article" date="2021" name="IMA Fungus">
        <title>Genomic characterization of three marine fungi, including Emericellopsis atlantica sp. nov. with signatures of a generalist lifestyle and marine biomass degradation.</title>
        <authorList>
            <person name="Hagestad O.C."/>
            <person name="Hou L."/>
            <person name="Andersen J.H."/>
            <person name="Hansen E.H."/>
            <person name="Altermark B."/>
            <person name="Li C."/>
            <person name="Kuhnert E."/>
            <person name="Cox R.J."/>
            <person name="Crous P.W."/>
            <person name="Spatafora J.W."/>
            <person name="Lail K."/>
            <person name="Amirebrahimi M."/>
            <person name="Lipzen A."/>
            <person name="Pangilinan J."/>
            <person name="Andreopoulos W."/>
            <person name="Hayes R.D."/>
            <person name="Ng V."/>
            <person name="Grigoriev I.V."/>
            <person name="Jackson S.A."/>
            <person name="Sutton T.D.S."/>
            <person name="Dobson A.D.W."/>
            <person name="Rama T."/>
        </authorList>
    </citation>
    <scope>NUCLEOTIDE SEQUENCE</scope>
    <source>
        <strain evidence="1">TRa018bII</strain>
    </source>
</reference>
<evidence type="ECO:0000313" key="2">
    <source>
        <dbReference type="Proteomes" id="UP000824998"/>
    </source>
</evidence>
<sequence>LILVLQNQPASRILRSRIGDRTLTGDLGILYGRVDSNQLDITSAILLVDHIVRNVPDASTWNDANIWHYVFELVARTNPNTPPTAFEKAVFDTPLRSSSASQKGIEQTHDEVDQRIVEELTRRAYDNFEGFYERYFEGKSWSTSA</sequence>
<proteinExistence type="predicted"/>
<keyword evidence="2" id="KW-1185">Reference proteome</keyword>
<dbReference type="PANTHER" id="PTHR38248:SF2">
    <property type="entry name" value="FUNK1 11"/>
    <property type="match status" value="1"/>
</dbReference>
<feature type="non-terminal residue" evidence="1">
    <location>
        <position position="145"/>
    </location>
</feature>
<gene>
    <name evidence="1" type="ORF">BJ875DRAFT_336063</name>
</gene>